<reference evidence="1 2" key="1">
    <citation type="submission" date="2020-08" db="EMBL/GenBank/DDBJ databases">
        <title>Genomic Encyclopedia of Type Strains, Phase IV (KMG-V): Genome sequencing to study the core and pangenomes of soil and plant-associated prokaryotes.</title>
        <authorList>
            <person name="Whitman W."/>
        </authorList>
    </citation>
    <scope>NUCLEOTIDE SEQUENCE [LARGE SCALE GENOMIC DNA]</scope>
    <source>
        <strain evidence="1 2">X5P2</strain>
    </source>
</reference>
<protein>
    <submittedName>
        <fullName evidence="1">Uncharacterized protein</fullName>
    </submittedName>
</protein>
<keyword evidence="2" id="KW-1185">Reference proteome</keyword>
<dbReference type="EMBL" id="JACHEB010000011">
    <property type="protein sequence ID" value="MBB5330593.1"/>
    <property type="molecule type" value="Genomic_DNA"/>
</dbReference>
<evidence type="ECO:0000313" key="2">
    <source>
        <dbReference type="Proteomes" id="UP000535182"/>
    </source>
</evidence>
<accession>A0A9X0U5M3</accession>
<sequence length="75" mass="8640">MSNPECYRIERQYEEATKTLLAAENDLDSTSPDASPRLVREARLQTVKREHAVAREILIEHRRCCSICKVRGLPD</sequence>
<comment type="caution">
    <text evidence="1">The sequence shown here is derived from an EMBL/GenBank/DDBJ whole genome shotgun (WGS) entry which is preliminary data.</text>
</comment>
<gene>
    <name evidence="1" type="ORF">HDF14_004229</name>
</gene>
<proteinExistence type="predicted"/>
<organism evidence="1 2">
    <name type="scientific">Tunturiibacter gelidiferens</name>
    <dbReference type="NCBI Taxonomy" id="3069689"/>
    <lineage>
        <taxon>Bacteria</taxon>
        <taxon>Pseudomonadati</taxon>
        <taxon>Acidobacteriota</taxon>
        <taxon>Terriglobia</taxon>
        <taxon>Terriglobales</taxon>
        <taxon>Acidobacteriaceae</taxon>
        <taxon>Tunturiibacter</taxon>
    </lineage>
</organism>
<evidence type="ECO:0000313" key="1">
    <source>
        <dbReference type="EMBL" id="MBB5330593.1"/>
    </source>
</evidence>
<dbReference type="AlphaFoldDB" id="A0A9X0U5M3"/>
<name>A0A9X0U5M3_9BACT</name>
<dbReference type="Proteomes" id="UP000535182">
    <property type="component" value="Unassembled WGS sequence"/>
</dbReference>